<keyword evidence="2" id="KW-0067">ATP-binding</keyword>
<keyword evidence="2" id="KW-0963">Cytoplasm</keyword>
<name>U3A3G7_9VIBR</name>
<dbReference type="NCBIfam" id="NF003246">
    <property type="entry name" value="PRK04204.1-2"/>
    <property type="match status" value="1"/>
</dbReference>
<evidence type="ECO:0000256" key="1">
    <source>
        <dbReference type="ARBA" id="ARBA00024481"/>
    </source>
</evidence>
<proteinExistence type="inferred from homology"/>
<dbReference type="PANTHER" id="PTHR11096:SF0">
    <property type="entry name" value="RNA 3'-TERMINAL PHOSPHATE CYCLASE"/>
    <property type="match status" value="1"/>
</dbReference>
<reference evidence="5 6" key="1">
    <citation type="submission" date="2013-09" db="EMBL/GenBank/DDBJ databases">
        <title>Whole genome shotgun sequence of Vibrio azureus NBRC 104587.</title>
        <authorList>
            <person name="Isaki S."/>
            <person name="Hosoyama A."/>
            <person name="Numata M."/>
            <person name="Hashimoto M."/>
            <person name="Hosoyama Y."/>
            <person name="Tsuchikane K."/>
            <person name="Noguchi M."/>
            <person name="Hirakata S."/>
            <person name="Ichikawa N."/>
            <person name="Ohji S."/>
            <person name="Yamazoe A."/>
            <person name="Fujita N."/>
        </authorList>
    </citation>
    <scope>NUCLEOTIDE SEQUENCE [LARGE SCALE GENOMIC DNA]</scope>
    <source>
        <strain evidence="5 6">NBRC 104587</strain>
    </source>
</reference>
<dbReference type="InterPro" id="IPR037136">
    <property type="entry name" value="RNA3'_phos_cyclase_dom_sf"/>
</dbReference>
<evidence type="ECO:0000313" key="5">
    <source>
        <dbReference type="EMBL" id="GAD74551.1"/>
    </source>
</evidence>
<feature type="binding site" evidence="2">
    <location>
        <position position="102"/>
    </location>
    <ligand>
        <name>ATP</name>
        <dbReference type="ChEBI" id="CHEBI:30616"/>
    </ligand>
</feature>
<dbReference type="GO" id="GO:0003963">
    <property type="term" value="F:RNA-3'-phosphate cyclase activity"/>
    <property type="evidence" value="ECO:0007669"/>
    <property type="project" value="UniProtKB-UniRule"/>
</dbReference>
<dbReference type="Proteomes" id="UP000016567">
    <property type="component" value="Unassembled WGS sequence"/>
</dbReference>
<dbReference type="STRING" id="1219077.VAZ01S_012_00310"/>
<keyword evidence="2" id="KW-0436">Ligase</keyword>
<dbReference type="InterPro" id="IPR017770">
    <property type="entry name" value="RNA3'_term_phos_cyc_type_1"/>
</dbReference>
<dbReference type="InterPro" id="IPR023797">
    <property type="entry name" value="RNA3'_phos_cyclase_dom"/>
</dbReference>
<dbReference type="GO" id="GO:0005737">
    <property type="term" value="C:cytoplasm"/>
    <property type="evidence" value="ECO:0007669"/>
    <property type="project" value="UniProtKB-SubCell"/>
</dbReference>
<dbReference type="SUPFAM" id="SSF55205">
    <property type="entry name" value="EPT/RTPC-like"/>
    <property type="match status" value="2"/>
</dbReference>
<dbReference type="PANTHER" id="PTHR11096">
    <property type="entry name" value="RNA 3' TERMINAL PHOSPHATE CYCLASE"/>
    <property type="match status" value="1"/>
</dbReference>
<dbReference type="InterPro" id="IPR013792">
    <property type="entry name" value="RNA3'P_cycl/enolpyr_Trfase_a/b"/>
</dbReference>
<feature type="active site" description="Tele-AMP-histidine intermediate" evidence="2">
    <location>
        <position position="313"/>
    </location>
</feature>
<organism evidence="5 6">
    <name type="scientific">Vibrio azureus NBRC 104587</name>
    <dbReference type="NCBI Taxonomy" id="1219077"/>
    <lineage>
        <taxon>Bacteria</taxon>
        <taxon>Pseudomonadati</taxon>
        <taxon>Pseudomonadota</taxon>
        <taxon>Gammaproteobacteria</taxon>
        <taxon>Vibrionales</taxon>
        <taxon>Vibrionaceae</taxon>
        <taxon>Vibrio</taxon>
    </lineage>
</organism>
<dbReference type="InterPro" id="IPR000228">
    <property type="entry name" value="RNA3'_term_phos_cyc"/>
</dbReference>
<dbReference type="GO" id="GO:0006396">
    <property type="term" value="P:RNA processing"/>
    <property type="evidence" value="ECO:0007669"/>
    <property type="project" value="UniProtKB-UniRule"/>
</dbReference>
<dbReference type="RefSeq" id="WP_021708331.1">
    <property type="nucleotide sequence ID" value="NZ_BAOB01000171.1"/>
</dbReference>
<feature type="domain" description="RNA 3'-terminal phosphate cyclase" evidence="4">
    <location>
        <begin position="11"/>
        <end position="331"/>
    </location>
</feature>
<keyword evidence="2" id="KW-0547">Nucleotide-binding</keyword>
<keyword evidence="6" id="KW-1185">Reference proteome</keyword>
<feature type="binding site" evidence="2">
    <location>
        <begin position="288"/>
        <end position="292"/>
    </location>
    <ligand>
        <name>ATP</name>
        <dbReference type="ChEBI" id="CHEBI:30616"/>
    </ligand>
</feature>
<dbReference type="HAMAP" id="MF_00200">
    <property type="entry name" value="RTC"/>
    <property type="match status" value="1"/>
</dbReference>
<dbReference type="EMBL" id="BATL01000012">
    <property type="protein sequence ID" value="GAD74551.1"/>
    <property type="molecule type" value="Genomic_DNA"/>
</dbReference>
<gene>
    <name evidence="2 5" type="primary">rtcA</name>
    <name evidence="5" type="ORF">VAZ01S_012_00310</name>
</gene>
<evidence type="ECO:0000313" key="6">
    <source>
        <dbReference type="Proteomes" id="UP000016567"/>
    </source>
</evidence>
<comment type="catalytic activity">
    <reaction evidence="1 2">
        <text>a 3'-end 3'-phospho-ribonucleotide-RNA + ATP = a 3'-end 2',3'-cyclophospho-ribonucleotide-RNA + AMP + diphosphate</text>
        <dbReference type="Rhea" id="RHEA:23976"/>
        <dbReference type="Rhea" id="RHEA-COMP:10463"/>
        <dbReference type="Rhea" id="RHEA-COMP:10464"/>
        <dbReference type="ChEBI" id="CHEBI:30616"/>
        <dbReference type="ChEBI" id="CHEBI:33019"/>
        <dbReference type="ChEBI" id="CHEBI:83062"/>
        <dbReference type="ChEBI" id="CHEBI:83064"/>
        <dbReference type="ChEBI" id="CHEBI:456215"/>
        <dbReference type="EC" id="6.5.1.4"/>
    </reaction>
</comment>
<dbReference type="OrthoDB" id="9789235at2"/>
<comment type="caution">
    <text evidence="5">The sequence shown here is derived from an EMBL/GenBank/DDBJ whole genome shotgun (WGS) entry which is preliminary data.</text>
</comment>
<dbReference type="NCBIfam" id="TIGR03399">
    <property type="entry name" value="RNA_3prim_cycl"/>
    <property type="match status" value="1"/>
</dbReference>
<protein>
    <recommendedName>
        <fullName evidence="2 3">RNA 3'-terminal phosphate cyclase</fullName>
        <shortName evidence="2">RNA cyclase</shortName>
        <shortName evidence="2">RNA-3'-phosphate cyclase</shortName>
        <ecNumber evidence="2 3">6.5.1.4</ecNumber>
    </recommendedName>
</protein>
<dbReference type="AlphaFoldDB" id="U3A3G7"/>
<dbReference type="GO" id="GO:0005524">
    <property type="term" value="F:ATP binding"/>
    <property type="evidence" value="ECO:0007669"/>
    <property type="project" value="UniProtKB-KW"/>
</dbReference>
<dbReference type="Gene3D" id="3.30.360.20">
    <property type="entry name" value="RNA 3'-terminal phosphate cyclase, insert domain"/>
    <property type="match status" value="1"/>
</dbReference>
<dbReference type="InterPro" id="IPR036553">
    <property type="entry name" value="RPTC_insert"/>
</dbReference>
<sequence>MNFLVIDGSQGEGGGQVLRTALTLSILTQTPIEVINIRAKRNKPGLLRQHLTSVKAAQSISEAKTEGVELGATRIRFSPKKVKPGDYHFSIGTSGSTVLVAQTIFPVLALAQEPSTITFEGGTHNGMSPSLCFFKESYLPALQQMGVNTHVDITSLGFYPAGGGHWRLTIHPTDKLIPIDVLTAGSEFEKEPQRCSFKALMSNLPDFIGQKEVAMGRKVLGWETALGEVEQHHTIGPGNSFQAKIKGNGITSLFEQTGEVGVSSERVAKRCAGRVKKFLKASAAVEEHLADQLLIPMALAGGGEFTTTEPSLHTKTNIDVIQNFLDINIQVYPEADGLWRIKVSTKSHCELKAST</sequence>
<dbReference type="Pfam" id="PF01137">
    <property type="entry name" value="RTC"/>
    <property type="match status" value="1"/>
</dbReference>
<dbReference type="SUPFAM" id="SSF52913">
    <property type="entry name" value="RNA 3'-terminal phosphate cyclase, RPTC, insert domain"/>
    <property type="match status" value="1"/>
</dbReference>
<comment type="function">
    <text evidence="2">Catalyzes the conversion of 3'-phosphate to a 2',3'-cyclic phosphodiester at the end of RNA. The mechanism of action of the enzyme occurs in 3 steps: (A) adenylation of the enzyme by ATP; (B) transfer of adenylate to an RNA-N3'P to produce RNA-N3'PP5'A; (C) and attack of the adjacent 2'-hydroxyl on the 3'-phosphorus in the diester linkage to produce the cyclic end product. The biological role of this enzyme is unknown but it is likely to function in some aspects of cellular RNA processing.</text>
</comment>
<comment type="subcellular location">
    <subcellularLocation>
        <location evidence="2">Cytoplasm</location>
    </subcellularLocation>
</comment>
<evidence type="ECO:0000259" key="4">
    <source>
        <dbReference type="Pfam" id="PF01137"/>
    </source>
</evidence>
<evidence type="ECO:0000256" key="2">
    <source>
        <dbReference type="HAMAP-Rule" id="MF_00200"/>
    </source>
</evidence>
<dbReference type="Gene3D" id="3.65.10.20">
    <property type="entry name" value="RNA 3'-terminal phosphate cyclase domain"/>
    <property type="match status" value="1"/>
</dbReference>
<comment type="similarity">
    <text evidence="2">Belongs to the RNA 3'-terminal cyclase family. Type 1 subfamily.</text>
</comment>
<dbReference type="eggNOG" id="COG0430">
    <property type="taxonomic scope" value="Bacteria"/>
</dbReference>
<dbReference type="PIRSF" id="PIRSF005378">
    <property type="entry name" value="RNA3'_term_phos_cycl_euk"/>
    <property type="match status" value="1"/>
</dbReference>
<dbReference type="EC" id="6.5.1.4" evidence="2 3"/>
<accession>U3A3G7</accession>
<evidence type="ECO:0000256" key="3">
    <source>
        <dbReference type="NCBIfam" id="TIGR03399"/>
    </source>
</evidence>